<protein>
    <submittedName>
        <fullName evidence="4">N-acetyltransferase</fullName>
    </submittedName>
</protein>
<sequence length="161" mass="18095">MILERPAIPEDRCAIEALVDAAYRHYIERIGTTPGPILDIAEGNYARAIEAGNITLLVERSEAGHDPGDRLAGLLVLKPQADSMLLDNVAVAPAFQGRGIGRRLMQLAERRARALGLDAITLYTQVKMHENREIYRRYGYLEMHRATERGLERVYLRKALT</sequence>
<evidence type="ECO:0000259" key="3">
    <source>
        <dbReference type="PROSITE" id="PS51186"/>
    </source>
</evidence>
<comment type="caution">
    <text evidence="4">The sequence shown here is derived from an EMBL/GenBank/DDBJ whole genome shotgun (WGS) entry which is preliminary data.</text>
</comment>
<dbReference type="RefSeq" id="WP_189444326.1">
    <property type="nucleotide sequence ID" value="NZ_BMZI01000004.1"/>
</dbReference>
<dbReference type="CDD" id="cd04301">
    <property type="entry name" value="NAT_SF"/>
    <property type="match status" value="1"/>
</dbReference>
<keyword evidence="5" id="KW-1185">Reference proteome</keyword>
<evidence type="ECO:0000313" key="4">
    <source>
        <dbReference type="EMBL" id="GHB19434.1"/>
    </source>
</evidence>
<evidence type="ECO:0000256" key="2">
    <source>
        <dbReference type="ARBA" id="ARBA00023315"/>
    </source>
</evidence>
<reference evidence="5" key="1">
    <citation type="journal article" date="2019" name="Int. J. Syst. Evol. Microbiol.">
        <title>The Global Catalogue of Microorganisms (GCM) 10K type strain sequencing project: providing services to taxonomists for standard genome sequencing and annotation.</title>
        <authorList>
            <consortium name="The Broad Institute Genomics Platform"/>
            <consortium name="The Broad Institute Genome Sequencing Center for Infectious Disease"/>
            <person name="Wu L."/>
            <person name="Ma J."/>
        </authorList>
    </citation>
    <scope>NUCLEOTIDE SEQUENCE [LARGE SCALE GENOMIC DNA]</scope>
    <source>
        <strain evidence="5">KCTC 32998</strain>
    </source>
</reference>
<evidence type="ECO:0000313" key="5">
    <source>
        <dbReference type="Proteomes" id="UP000646745"/>
    </source>
</evidence>
<organism evidence="4 5">
    <name type="scientific">Salinicola rhizosphaerae</name>
    <dbReference type="NCBI Taxonomy" id="1443141"/>
    <lineage>
        <taxon>Bacteria</taxon>
        <taxon>Pseudomonadati</taxon>
        <taxon>Pseudomonadota</taxon>
        <taxon>Gammaproteobacteria</taxon>
        <taxon>Oceanospirillales</taxon>
        <taxon>Halomonadaceae</taxon>
        <taxon>Salinicola</taxon>
    </lineage>
</organism>
<dbReference type="PROSITE" id="PS51186">
    <property type="entry name" value="GNAT"/>
    <property type="match status" value="1"/>
</dbReference>
<name>A0ABQ3E0G0_9GAMM</name>
<keyword evidence="2" id="KW-0012">Acyltransferase</keyword>
<proteinExistence type="predicted"/>
<keyword evidence="1" id="KW-0808">Transferase</keyword>
<feature type="domain" description="N-acetyltransferase" evidence="3">
    <location>
        <begin position="2"/>
        <end position="161"/>
    </location>
</feature>
<dbReference type="InterPro" id="IPR000182">
    <property type="entry name" value="GNAT_dom"/>
</dbReference>
<dbReference type="Pfam" id="PF00583">
    <property type="entry name" value="Acetyltransf_1"/>
    <property type="match status" value="1"/>
</dbReference>
<dbReference type="InterPro" id="IPR016181">
    <property type="entry name" value="Acyl_CoA_acyltransferase"/>
</dbReference>
<evidence type="ECO:0000256" key="1">
    <source>
        <dbReference type="ARBA" id="ARBA00022679"/>
    </source>
</evidence>
<gene>
    <name evidence="4" type="ORF">GCM10009038_17630</name>
</gene>
<dbReference type="EMBL" id="BMZI01000004">
    <property type="protein sequence ID" value="GHB19434.1"/>
    <property type="molecule type" value="Genomic_DNA"/>
</dbReference>
<dbReference type="SUPFAM" id="SSF55729">
    <property type="entry name" value="Acyl-CoA N-acyltransferases (Nat)"/>
    <property type="match status" value="1"/>
</dbReference>
<accession>A0ABQ3E0G0</accession>
<dbReference type="Gene3D" id="3.40.630.30">
    <property type="match status" value="1"/>
</dbReference>
<dbReference type="Proteomes" id="UP000646745">
    <property type="component" value="Unassembled WGS sequence"/>
</dbReference>
<dbReference type="PANTHER" id="PTHR43877">
    <property type="entry name" value="AMINOALKYLPHOSPHONATE N-ACETYLTRANSFERASE-RELATED-RELATED"/>
    <property type="match status" value="1"/>
</dbReference>
<dbReference type="InterPro" id="IPR050832">
    <property type="entry name" value="Bact_Acetyltransf"/>
</dbReference>